<comment type="caution">
    <text evidence="22">The sequence shown here is derived from an EMBL/GenBank/DDBJ whole genome shotgun (WGS) entry which is preliminary data.</text>
</comment>
<dbReference type="Proteomes" id="UP000215902">
    <property type="component" value="Unassembled WGS sequence"/>
</dbReference>
<evidence type="ECO:0000256" key="6">
    <source>
        <dbReference type="ARBA" id="ARBA00044891"/>
    </source>
</evidence>
<protein>
    <recommendedName>
        <fullName evidence="15">Lysosomal dipeptide transporter MFSD1</fullName>
    </recommendedName>
    <alternativeName>
        <fullName evidence="16">Major facilitator superfamily domain-containing protein 1</fullName>
    </alternativeName>
</protein>
<feature type="transmembrane region" description="Helical" evidence="20">
    <location>
        <begin position="107"/>
        <end position="128"/>
    </location>
</feature>
<feature type="transmembrane region" description="Helical" evidence="20">
    <location>
        <begin position="134"/>
        <end position="158"/>
    </location>
</feature>
<sequence>MAWDPEKPQFRFTVLVFTCLLTFGSYFCFDMPSVLQSAFTGSNNCTDEQQPSPSPPGVAEHIKSTCCPDCLDMSEQNYNLLYAVYAWTNAVVVFFSGFLVDKLGNRAGVIAFSLLCLVGSSTFAAGAHLRGTDYLLPVMLLGRLLFGAGNGSLTVVQNRLVAFWFNKKELALAFGCVLAFSRCGSVLNFFLTENIRDAIGLEWTLWFGVGLCLLGFVAAGVVSGLDVYGVRAMGLTEELQQESRRVKLQDLGQFSLQFWLLVLSIMFYYNGVFPFVADASQFINQKYSLDDKVSAYITGAVYDVSMLLSPFLGGLIDIIGKRGYLALLCALLTIPVFGLLAFTTVYPLVSTLWLGVTYSFAAASMWPSLPLVVPRATLGTALGFTTSVQMIGIGVSNVVVGRILGQTDSTRSVMLDRWKLVMLYLLGNVIAAVVVTLLLNAVDLKRGRKLNQSRKEKLSLERMDQLVEDGIAHASIESGSADANSAAGYGVDFAPRSEADERSPLLSSGGSSSGGGITSGRKHAIN</sequence>
<keyword evidence="20" id="KW-0812">Transmembrane</keyword>
<evidence type="ECO:0000256" key="10">
    <source>
        <dbReference type="ARBA" id="ARBA00044900"/>
    </source>
</evidence>
<gene>
    <name evidence="22" type="ORF">BOX15_Mlig029733g1</name>
</gene>
<evidence type="ECO:0000256" key="3">
    <source>
        <dbReference type="ARBA" id="ARBA00044878"/>
    </source>
</evidence>
<evidence type="ECO:0000313" key="23">
    <source>
        <dbReference type="Proteomes" id="UP000215902"/>
    </source>
</evidence>
<proteinExistence type="predicted"/>
<comment type="catalytic activity">
    <reaction evidence="3">
        <text>L-histidyl-glycine(out) = L-histidyl-glycine(in)</text>
        <dbReference type="Rhea" id="RHEA:79395"/>
        <dbReference type="ChEBI" id="CHEBI:229957"/>
    </reaction>
</comment>
<dbReference type="InterPro" id="IPR020846">
    <property type="entry name" value="MFS_dom"/>
</dbReference>
<accession>A0A267DI17</accession>
<evidence type="ECO:0000256" key="1">
    <source>
        <dbReference type="ARBA" id="ARBA00004141"/>
    </source>
</evidence>
<organism evidence="22 23">
    <name type="scientific">Macrostomum lignano</name>
    <dbReference type="NCBI Taxonomy" id="282301"/>
    <lineage>
        <taxon>Eukaryota</taxon>
        <taxon>Metazoa</taxon>
        <taxon>Spiralia</taxon>
        <taxon>Lophotrochozoa</taxon>
        <taxon>Platyhelminthes</taxon>
        <taxon>Rhabditophora</taxon>
        <taxon>Macrostomorpha</taxon>
        <taxon>Macrostomida</taxon>
        <taxon>Macrostomidae</taxon>
        <taxon>Macrostomum</taxon>
    </lineage>
</organism>
<comment type="catalytic activity">
    <reaction evidence="5">
        <text>L-alpha-aminoacyl-L-histidine(out) = L-alpha-aminoacyl-L-histidine(in)</text>
        <dbReference type="Rhea" id="RHEA:79375"/>
        <dbReference type="ChEBI" id="CHEBI:229967"/>
    </reaction>
</comment>
<feature type="transmembrane region" description="Helical" evidence="20">
    <location>
        <begin position="170"/>
        <end position="191"/>
    </location>
</feature>
<comment type="catalytic activity">
    <reaction evidence="7">
        <text>L-alpha-aminoacyl-L-lysine(out) = L-alpha-aminoacyl-L-lysine(in)</text>
        <dbReference type="Rhea" id="RHEA:79383"/>
        <dbReference type="ChEBI" id="CHEBI:229966"/>
    </reaction>
</comment>
<evidence type="ECO:0000256" key="5">
    <source>
        <dbReference type="ARBA" id="ARBA00044884"/>
    </source>
</evidence>
<feature type="transmembrane region" description="Helical" evidence="20">
    <location>
        <begin position="380"/>
        <end position="400"/>
    </location>
</feature>
<evidence type="ECO:0000256" key="4">
    <source>
        <dbReference type="ARBA" id="ARBA00044881"/>
    </source>
</evidence>
<feature type="transmembrane region" description="Helical" evidence="20">
    <location>
        <begin position="251"/>
        <end position="273"/>
    </location>
</feature>
<comment type="catalytic activity">
    <reaction evidence="10">
        <text>L-lysyl-L-lysine(out) = L-lysyl-L-lysine(in)</text>
        <dbReference type="Rhea" id="RHEA:79403"/>
        <dbReference type="ChEBI" id="CHEBI:229956"/>
    </reaction>
</comment>
<evidence type="ECO:0000256" key="20">
    <source>
        <dbReference type="SAM" id="Phobius"/>
    </source>
</evidence>
<evidence type="ECO:0000313" key="22">
    <source>
        <dbReference type="EMBL" id="PAA48294.1"/>
    </source>
</evidence>
<evidence type="ECO:0000256" key="16">
    <source>
        <dbReference type="ARBA" id="ARBA00045018"/>
    </source>
</evidence>
<keyword evidence="20" id="KW-1133">Transmembrane helix</keyword>
<feature type="transmembrane region" description="Helical" evidence="20">
    <location>
        <begin position="80"/>
        <end position="100"/>
    </location>
</feature>
<evidence type="ECO:0000256" key="14">
    <source>
        <dbReference type="ARBA" id="ARBA00044924"/>
    </source>
</evidence>
<name>A0A267DI17_9PLAT</name>
<comment type="catalytic activity">
    <reaction evidence="11">
        <text>L-arginyl-glycine(out) = L-arginyl-glycine(in)</text>
        <dbReference type="Rhea" id="RHEA:79391"/>
        <dbReference type="ChEBI" id="CHEBI:229955"/>
    </reaction>
</comment>
<evidence type="ECO:0000256" key="2">
    <source>
        <dbReference type="ARBA" id="ARBA00044876"/>
    </source>
</evidence>
<comment type="catalytic activity">
    <reaction evidence="9">
        <text>L-arginyl-L-alpha-amino acid(out) = L-arginyl-L-alpha-amino acid(in)</text>
        <dbReference type="Rhea" id="RHEA:79371"/>
        <dbReference type="ChEBI" id="CHEBI:84315"/>
    </reaction>
</comment>
<keyword evidence="23" id="KW-1185">Reference proteome</keyword>
<comment type="catalytic activity">
    <reaction evidence="8">
        <text>L-aspartyl-L-lysine(out) = L-aspartyl-L-lysine(in)</text>
        <dbReference type="Rhea" id="RHEA:79411"/>
        <dbReference type="ChEBI" id="CHEBI:229953"/>
    </reaction>
</comment>
<dbReference type="AlphaFoldDB" id="A0A267DI17"/>
<evidence type="ECO:0000256" key="18">
    <source>
        <dbReference type="ARBA" id="ARBA00046376"/>
    </source>
</evidence>
<feature type="transmembrane region" description="Helical" evidence="20">
    <location>
        <begin position="420"/>
        <end position="442"/>
    </location>
</feature>
<dbReference type="InterPro" id="IPR011701">
    <property type="entry name" value="MFS"/>
</dbReference>
<feature type="transmembrane region" description="Helical" evidence="20">
    <location>
        <begin position="293"/>
        <end position="312"/>
    </location>
</feature>
<dbReference type="PANTHER" id="PTHR23512:SF5">
    <property type="entry name" value="MAJOR FACILITATOR SUPERFAMILY DOMAIN-CONTAINING PROTEIN 1"/>
    <property type="match status" value="1"/>
</dbReference>
<evidence type="ECO:0000256" key="12">
    <source>
        <dbReference type="ARBA" id="ARBA00044912"/>
    </source>
</evidence>
<dbReference type="Gene3D" id="1.20.1250.20">
    <property type="entry name" value="MFS general substrate transporter like domains"/>
    <property type="match status" value="2"/>
</dbReference>
<dbReference type="OrthoDB" id="424834at2759"/>
<feature type="transmembrane region" description="Helical" evidence="20">
    <location>
        <begin position="12"/>
        <end position="29"/>
    </location>
</feature>
<dbReference type="Pfam" id="PF07690">
    <property type="entry name" value="MFS_1"/>
    <property type="match status" value="1"/>
</dbReference>
<comment type="catalytic activity">
    <reaction evidence="2">
        <text>L-lysyl-L-alanine(out) = L-lysyl-L-alanine(in)</text>
        <dbReference type="Rhea" id="RHEA:79399"/>
        <dbReference type="ChEBI" id="CHEBI:229954"/>
    </reaction>
</comment>
<feature type="transmembrane region" description="Helical" evidence="20">
    <location>
        <begin position="203"/>
        <end position="230"/>
    </location>
</feature>
<comment type="catalytic activity">
    <reaction evidence="13">
        <text>L-alanyl-L-lysine(out) = L-alanyl-L-lysine(in)</text>
        <dbReference type="Rhea" id="RHEA:79415"/>
        <dbReference type="ChEBI" id="CHEBI:192470"/>
    </reaction>
</comment>
<dbReference type="PROSITE" id="PS50850">
    <property type="entry name" value="MFS"/>
    <property type="match status" value="1"/>
</dbReference>
<dbReference type="InterPro" id="IPR036259">
    <property type="entry name" value="MFS_trans_sf"/>
</dbReference>
<dbReference type="GO" id="GO:0016020">
    <property type="term" value="C:membrane"/>
    <property type="evidence" value="ECO:0007669"/>
    <property type="project" value="UniProtKB-SubCell"/>
</dbReference>
<dbReference type="SUPFAM" id="SSF103473">
    <property type="entry name" value="MFS general substrate transporter"/>
    <property type="match status" value="1"/>
</dbReference>
<dbReference type="EMBL" id="NIVC01004187">
    <property type="protein sequence ID" value="PAA48294.1"/>
    <property type="molecule type" value="Genomic_DNA"/>
</dbReference>
<dbReference type="PANTHER" id="PTHR23512">
    <property type="entry name" value="MAJOR FACILITATOR SUPERFAMILY DOMAIN-CONTAINING PROTEIN 1"/>
    <property type="match status" value="1"/>
</dbReference>
<comment type="function">
    <text evidence="17">Lysosomal dipeptide uniporter that selectively exports lysine, arginine or histidine-containing dipeptides with a net positive charge from the lysosome lumen into the cytosol. Could play a role in a specific type of protein O-glycosylation indirectly regulating macrophages migration and tissue invasion. Also essential for liver homeostasis.</text>
</comment>
<evidence type="ECO:0000256" key="13">
    <source>
        <dbReference type="ARBA" id="ARBA00044919"/>
    </source>
</evidence>
<comment type="subcellular location">
    <subcellularLocation>
        <location evidence="1">Membrane</location>
        <topology evidence="1">Multi-pass membrane protein</topology>
    </subcellularLocation>
</comment>
<dbReference type="InterPro" id="IPR052187">
    <property type="entry name" value="MFSD1"/>
</dbReference>
<evidence type="ECO:0000256" key="15">
    <source>
        <dbReference type="ARBA" id="ARBA00044985"/>
    </source>
</evidence>
<evidence type="ECO:0000256" key="11">
    <source>
        <dbReference type="ARBA" id="ARBA00044903"/>
    </source>
</evidence>
<dbReference type="GO" id="GO:0022857">
    <property type="term" value="F:transmembrane transporter activity"/>
    <property type="evidence" value="ECO:0007669"/>
    <property type="project" value="InterPro"/>
</dbReference>
<dbReference type="STRING" id="282301.A0A267DI17"/>
<feature type="transmembrane region" description="Helical" evidence="20">
    <location>
        <begin position="352"/>
        <end position="373"/>
    </location>
</feature>
<evidence type="ECO:0000259" key="21">
    <source>
        <dbReference type="PROSITE" id="PS50850"/>
    </source>
</evidence>
<evidence type="ECO:0000256" key="19">
    <source>
        <dbReference type="SAM" id="MobiDB-lite"/>
    </source>
</evidence>
<evidence type="ECO:0000256" key="9">
    <source>
        <dbReference type="ARBA" id="ARBA00044899"/>
    </source>
</evidence>
<reference evidence="22 23" key="1">
    <citation type="submission" date="2017-06" db="EMBL/GenBank/DDBJ databases">
        <title>A platform for efficient transgenesis in Macrostomum lignano, a flatworm model organism for stem cell research.</title>
        <authorList>
            <person name="Berezikov E."/>
        </authorList>
    </citation>
    <scope>NUCLEOTIDE SEQUENCE [LARGE SCALE GENOMIC DNA]</scope>
    <source>
        <strain evidence="22">DV1</strain>
        <tissue evidence="22">Whole organism</tissue>
    </source>
</reference>
<evidence type="ECO:0000256" key="17">
    <source>
        <dbReference type="ARBA" id="ARBA00045709"/>
    </source>
</evidence>
<comment type="subunit">
    <text evidence="18">Homodimer. Interacts with lysosomal protein GLMP (via lumenal domain); the interaction starts while both proteins are still in the endoplasmic reticulum and is required for stabilization of MFSD1 in lysosomes but has no direct effect on its targeting to lysosomes or transporter activity.</text>
</comment>
<keyword evidence="20" id="KW-0472">Membrane</keyword>
<comment type="catalytic activity">
    <reaction evidence="6">
        <text>L-lysyl-L-alpha-amino acid(out) = L-lysyl-L-alpha-amino acid(in)</text>
        <dbReference type="Rhea" id="RHEA:79387"/>
        <dbReference type="ChEBI" id="CHEBI:229965"/>
    </reaction>
</comment>
<evidence type="ECO:0000256" key="8">
    <source>
        <dbReference type="ARBA" id="ARBA00044898"/>
    </source>
</evidence>
<comment type="catalytic activity">
    <reaction evidence="4">
        <text>L-alpha-aminoacyl-L-arginine(out) = L-alpha-aminoacyl-L-arginine(in)</text>
        <dbReference type="Rhea" id="RHEA:79367"/>
        <dbReference type="ChEBI" id="CHEBI:229968"/>
    </reaction>
</comment>
<feature type="transmembrane region" description="Helical" evidence="20">
    <location>
        <begin position="324"/>
        <end position="346"/>
    </location>
</feature>
<feature type="domain" description="Major facilitator superfamily (MFS) profile" evidence="21">
    <location>
        <begin position="16"/>
        <end position="443"/>
    </location>
</feature>
<comment type="catalytic activity">
    <reaction evidence="14">
        <text>L-lysyl-glycine(out) = L-lysyl-glycine(in)</text>
        <dbReference type="Rhea" id="RHEA:79407"/>
        <dbReference type="ChEBI" id="CHEBI:191202"/>
    </reaction>
</comment>
<feature type="region of interest" description="Disordered" evidence="19">
    <location>
        <begin position="496"/>
        <end position="526"/>
    </location>
</feature>
<evidence type="ECO:0000256" key="7">
    <source>
        <dbReference type="ARBA" id="ARBA00044893"/>
    </source>
</evidence>
<comment type="catalytic activity">
    <reaction evidence="12">
        <text>L-histidyl-L-alpha-amino acid(out) = L-histidyl-L-alpha-amino acid(in)</text>
        <dbReference type="Rhea" id="RHEA:79379"/>
        <dbReference type="ChEBI" id="CHEBI:229964"/>
    </reaction>
</comment>